<evidence type="ECO:0000256" key="1">
    <source>
        <dbReference type="SAM" id="MobiDB-lite"/>
    </source>
</evidence>
<feature type="signal peptide" evidence="3">
    <location>
        <begin position="1"/>
        <end position="20"/>
    </location>
</feature>
<comment type="caution">
    <text evidence="4">The sequence shown here is derived from an EMBL/GenBank/DDBJ whole genome shotgun (WGS) entry which is preliminary data.</text>
</comment>
<evidence type="ECO:0000256" key="3">
    <source>
        <dbReference type="SAM" id="SignalP"/>
    </source>
</evidence>
<evidence type="ECO:0000313" key="5">
    <source>
        <dbReference type="Proteomes" id="UP000601223"/>
    </source>
</evidence>
<evidence type="ECO:0000313" key="4">
    <source>
        <dbReference type="EMBL" id="GIF82473.1"/>
    </source>
</evidence>
<gene>
    <name evidence="4" type="ORF">Cba03nite_38220</name>
</gene>
<feature type="transmembrane region" description="Helical" evidence="2">
    <location>
        <begin position="481"/>
        <end position="501"/>
    </location>
</feature>
<organism evidence="4 5">
    <name type="scientific">Catellatospora bangladeshensis</name>
    <dbReference type="NCBI Taxonomy" id="310355"/>
    <lineage>
        <taxon>Bacteria</taxon>
        <taxon>Bacillati</taxon>
        <taxon>Actinomycetota</taxon>
        <taxon>Actinomycetes</taxon>
        <taxon>Micromonosporales</taxon>
        <taxon>Micromonosporaceae</taxon>
        <taxon>Catellatospora</taxon>
    </lineage>
</organism>
<dbReference type="EMBL" id="BONF01000020">
    <property type="protein sequence ID" value="GIF82473.1"/>
    <property type="molecule type" value="Genomic_DNA"/>
</dbReference>
<sequence>MRRQLAVAGSVALVSLSSLAVLSAPASAGVCDRPAGYAARADADLLKVRAVNLGPLGVKLPTVADLTVASAGSGMSATNPVHSAATARYADARLLGLELPTGPLAAKVYQQAPPSHQNPVRNNALTLDLGLIKAGTGDLAAHARWTEGMGCGKAEGPAGEADASLVDAKVLPGSRGALAAVPHTASATTQTATVKHAGVIASGAYAQIGLAEVQLLGGALGVEVVKPPALTVLATGRASTSSVRYDAPLLKVTGPGIGTKTLDSLHRELEIAVPAPGGGGVLGALDLTGARERAKALGLPLLDTDLGRLLGGLPVGNLTQLINGLGGSGGGSGLPSVPELGGLPDLGGLLGGGLGSLSGLCEIVIVKISIGELEKRITDRGATAQAASLRVQLIGVNTKNGQRATVLDLGLGLLKASATAPARAAASPTATPTVRPSTSPSPGGPGGGGGATPSPASGNDDDDDNGCGGPGCSLPRTGTSIALIAGTGVLLFVAGRFLLLLTRRRTASGPEDLLG</sequence>
<feature type="region of interest" description="Disordered" evidence="1">
    <location>
        <begin position="422"/>
        <end position="471"/>
    </location>
</feature>
<evidence type="ECO:0008006" key="6">
    <source>
        <dbReference type="Google" id="ProtNLM"/>
    </source>
</evidence>
<feature type="compositionally biased region" description="Low complexity" evidence="1">
    <location>
        <begin position="422"/>
        <end position="441"/>
    </location>
</feature>
<keyword evidence="3" id="KW-0732">Signal</keyword>
<protein>
    <recommendedName>
        <fullName evidence="6">Gram-positive cocci surface proteins LPxTG domain-containing protein</fullName>
    </recommendedName>
</protein>
<accession>A0A8J3JPI8</accession>
<name>A0A8J3JPI8_9ACTN</name>
<dbReference type="Proteomes" id="UP000601223">
    <property type="component" value="Unassembled WGS sequence"/>
</dbReference>
<keyword evidence="2" id="KW-1133">Transmembrane helix</keyword>
<evidence type="ECO:0000256" key="2">
    <source>
        <dbReference type="SAM" id="Phobius"/>
    </source>
</evidence>
<reference evidence="4 5" key="1">
    <citation type="submission" date="2021-01" db="EMBL/GenBank/DDBJ databases">
        <title>Whole genome shotgun sequence of Catellatospora bangladeshensis NBRC 107357.</title>
        <authorList>
            <person name="Komaki H."/>
            <person name="Tamura T."/>
        </authorList>
    </citation>
    <scope>NUCLEOTIDE SEQUENCE [LARGE SCALE GENOMIC DNA]</scope>
    <source>
        <strain evidence="4 5">NBRC 107357</strain>
    </source>
</reference>
<proteinExistence type="predicted"/>
<dbReference type="AlphaFoldDB" id="A0A8J3JPI8"/>
<dbReference type="RefSeq" id="WP_203747734.1">
    <property type="nucleotide sequence ID" value="NZ_BONF01000020.1"/>
</dbReference>
<keyword evidence="2" id="KW-0812">Transmembrane</keyword>
<keyword evidence="5" id="KW-1185">Reference proteome</keyword>
<keyword evidence="2" id="KW-0472">Membrane</keyword>
<feature type="chain" id="PRO_5039314730" description="Gram-positive cocci surface proteins LPxTG domain-containing protein" evidence="3">
    <location>
        <begin position="21"/>
        <end position="515"/>
    </location>
</feature>